<evidence type="ECO:0000256" key="7">
    <source>
        <dbReference type="ARBA" id="ARBA00022989"/>
    </source>
</evidence>
<evidence type="ECO:0000256" key="3">
    <source>
        <dbReference type="ARBA" id="ARBA00022670"/>
    </source>
</evidence>
<keyword evidence="5 9" id="KW-0064">Aspartyl protease</keyword>
<dbReference type="GO" id="GO:0004190">
    <property type="term" value="F:aspartic-type endopeptidase activity"/>
    <property type="evidence" value="ECO:0007669"/>
    <property type="project" value="UniProtKB-UniRule"/>
</dbReference>
<dbReference type="OrthoDB" id="4308908at2"/>
<feature type="transmembrane region" description="Helical" evidence="9">
    <location>
        <begin position="126"/>
        <end position="150"/>
    </location>
</feature>
<dbReference type="Pfam" id="PF01252">
    <property type="entry name" value="Peptidase_A8"/>
    <property type="match status" value="1"/>
</dbReference>
<comment type="function">
    <text evidence="9">This protein specifically catalyzes the removal of signal peptides from prolipoproteins.</text>
</comment>
<keyword evidence="7 9" id="KW-1133">Transmembrane helix</keyword>
<feature type="transmembrane region" description="Helical" evidence="9">
    <location>
        <begin position="47"/>
        <end position="74"/>
    </location>
</feature>
<sequence>MLAIIAAAGLSADQFAKYLVTTNLTLHEPVPIIGDFLVFYYIKNPGAAFSLASGMTWIFSILASAVVIAIIVFARRGKIRSRAWAVMIGLLLGGVLGNLTDRLFREPSFGLGHVVDFISTPWMLPAVYNVADILIVSSMGLFLILSFMGINLDGTRAPSRAAQRAERARAEAEAAEAMTPIEPDLIDGSHISKENPDAKP</sequence>
<dbReference type="EMBL" id="RCUY01000005">
    <property type="protein sequence ID" value="RLP83340.1"/>
    <property type="molecule type" value="Genomic_DNA"/>
</dbReference>
<dbReference type="GO" id="GO:0005886">
    <property type="term" value="C:plasma membrane"/>
    <property type="evidence" value="ECO:0007669"/>
    <property type="project" value="UniProtKB-SubCell"/>
</dbReference>
<evidence type="ECO:0000256" key="1">
    <source>
        <dbReference type="ARBA" id="ARBA00006139"/>
    </source>
</evidence>
<comment type="pathway">
    <text evidence="9">Protein modification; lipoprotein biosynthesis (signal peptide cleavage).</text>
</comment>
<feature type="active site" evidence="9">
    <location>
        <position position="132"/>
    </location>
</feature>
<dbReference type="PRINTS" id="PR00781">
    <property type="entry name" value="LIPOSIGPTASE"/>
</dbReference>
<comment type="catalytic activity">
    <reaction evidence="9">
        <text>Release of signal peptides from bacterial membrane prolipoproteins. Hydrolyzes -Xaa-Yaa-Zaa-|-(S,diacylglyceryl)Cys-, in which Xaa is hydrophobic (preferably Leu), and Yaa (Ala or Ser) and Zaa (Gly or Ala) have small, neutral side chains.</text>
        <dbReference type="EC" id="3.4.23.36"/>
    </reaction>
</comment>
<evidence type="ECO:0000256" key="5">
    <source>
        <dbReference type="ARBA" id="ARBA00022750"/>
    </source>
</evidence>
<organism evidence="11 12">
    <name type="scientific">Mycetocola lacteus</name>
    <dbReference type="NCBI Taxonomy" id="76637"/>
    <lineage>
        <taxon>Bacteria</taxon>
        <taxon>Bacillati</taxon>
        <taxon>Actinomycetota</taxon>
        <taxon>Actinomycetes</taxon>
        <taxon>Micrococcales</taxon>
        <taxon>Microbacteriaceae</taxon>
        <taxon>Mycetocola</taxon>
    </lineage>
</organism>
<keyword evidence="4 9" id="KW-0812">Transmembrane</keyword>
<dbReference type="PANTHER" id="PTHR33695:SF1">
    <property type="entry name" value="LIPOPROTEIN SIGNAL PEPTIDASE"/>
    <property type="match status" value="1"/>
</dbReference>
<dbReference type="UniPathway" id="UPA00665"/>
<dbReference type="NCBIfam" id="TIGR00077">
    <property type="entry name" value="lspA"/>
    <property type="match status" value="1"/>
</dbReference>
<dbReference type="Proteomes" id="UP000269438">
    <property type="component" value="Unassembled WGS sequence"/>
</dbReference>
<evidence type="ECO:0000256" key="10">
    <source>
        <dbReference type="RuleBase" id="RU004181"/>
    </source>
</evidence>
<reference evidence="11 12" key="1">
    <citation type="submission" date="2018-10" db="EMBL/GenBank/DDBJ databases">
        <authorList>
            <person name="Li J."/>
        </authorList>
    </citation>
    <scope>NUCLEOTIDE SEQUENCE [LARGE SCALE GENOMIC DNA]</scope>
    <source>
        <strain evidence="11 12">JCM 11654</strain>
    </source>
</reference>
<name>A0A3L7AUX6_9MICO</name>
<comment type="subcellular location">
    <subcellularLocation>
        <location evidence="9">Cell membrane</location>
        <topology evidence="9">Multi-pass membrane protein</topology>
    </subcellularLocation>
</comment>
<comment type="caution">
    <text evidence="11">The sequence shown here is derived from an EMBL/GenBank/DDBJ whole genome shotgun (WGS) entry which is preliminary data.</text>
</comment>
<comment type="caution">
    <text evidence="9">Lacks conserved residue(s) required for the propagation of feature annotation.</text>
</comment>
<evidence type="ECO:0000313" key="11">
    <source>
        <dbReference type="EMBL" id="RLP83340.1"/>
    </source>
</evidence>
<keyword evidence="8 9" id="KW-0472">Membrane</keyword>
<dbReference type="PANTHER" id="PTHR33695">
    <property type="entry name" value="LIPOPROTEIN SIGNAL PEPTIDASE"/>
    <property type="match status" value="1"/>
</dbReference>
<comment type="similarity">
    <text evidence="1 9 10">Belongs to the peptidase A8 family.</text>
</comment>
<evidence type="ECO:0000256" key="4">
    <source>
        <dbReference type="ARBA" id="ARBA00022692"/>
    </source>
</evidence>
<dbReference type="GO" id="GO:0006508">
    <property type="term" value="P:proteolysis"/>
    <property type="evidence" value="ECO:0007669"/>
    <property type="project" value="UniProtKB-KW"/>
</dbReference>
<evidence type="ECO:0000256" key="9">
    <source>
        <dbReference type="HAMAP-Rule" id="MF_00161"/>
    </source>
</evidence>
<evidence type="ECO:0000256" key="8">
    <source>
        <dbReference type="ARBA" id="ARBA00023136"/>
    </source>
</evidence>
<dbReference type="HAMAP" id="MF_00161">
    <property type="entry name" value="LspA"/>
    <property type="match status" value="1"/>
</dbReference>
<dbReference type="EC" id="3.4.23.36" evidence="9"/>
<protein>
    <recommendedName>
        <fullName evidence="9">Lipoprotein signal peptidase</fullName>
        <ecNumber evidence="9">3.4.23.36</ecNumber>
    </recommendedName>
    <alternativeName>
        <fullName evidence="9">Prolipoprotein signal peptidase</fullName>
    </alternativeName>
    <alternativeName>
        <fullName evidence="9">Signal peptidase II</fullName>
        <shortName evidence="9">SPase II</shortName>
    </alternativeName>
</protein>
<evidence type="ECO:0000256" key="2">
    <source>
        <dbReference type="ARBA" id="ARBA00022475"/>
    </source>
</evidence>
<dbReference type="InterPro" id="IPR001872">
    <property type="entry name" value="Peptidase_A8"/>
</dbReference>
<accession>A0A3L7AUX6</accession>
<evidence type="ECO:0000313" key="12">
    <source>
        <dbReference type="Proteomes" id="UP000269438"/>
    </source>
</evidence>
<feature type="transmembrane region" description="Helical" evidence="9">
    <location>
        <begin position="81"/>
        <end position="99"/>
    </location>
</feature>
<evidence type="ECO:0000256" key="6">
    <source>
        <dbReference type="ARBA" id="ARBA00022801"/>
    </source>
</evidence>
<dbReference type="AlphaFoldDB" id="A0A3L7AUX6"/>
<keyword evidence="6 9" id="KW-0378">Hydrolase</keyword>
<keyword evidence="12" id="KW-1185">Reference proteome</keyword>
<feature type="active site" evidence="9">
    <location>
        <position position="116"/>
    </location>
</feature>
<proteinExistence type="inferred from homology"/>
<keyword evidence="3 9" id="KW-0645">Protease</keyword>
<keyword evidence="2 9" id="KW-1003">Cell membrane</keyword>
<gene>
    <name evidence="9 11" type="primary">lspA</name>
    <name evidence="11" type="ORF">D9V34_06060</name>
</gene>